<dbReference type="InterPro" id="IPR036388">
    <property type="entry name" value="WH-like_DNA-bd_sf"/>
</dbReference>
<dbReference type="PANTHER" id="PTHR38600">
    <property type="entry name" value="TRANSCRIPTIONAL REGULATORY PROTEIN"/>
    <property type="match status" value="1"/>
</dbReference>
<gene>
    <name evidence="2" type="ORF">V6617_16465</name>
</gene>
<dbReference type="Gene3D" id="1.10.10.10">
    <property type="entry name" value="Winged helix-like DNA-binding domain superfamily/Winged helix DNA-binding domain"/>
    <property type="match status" value="1"/>
</dbReference>
<organism evidence="2 3">
    <name type="scientific">Pelagibacterium nitratireducens</name>
    <dbReference type="NCBI Taxonomy" id="1046114"/>
    <lineage>
        <taxon>Bacteria</taxon>
        <taxon>Pseudomonadati</taxon>
        <taxon>Pseudomonadota</taxon>
        <taxon>Alphaproteobacteria</taxon>
        <taxon>Hyphomicrobiales</taxon>
        <taxon>Devosiaceae</taxon>
        <taxon>Pelagibacterium</taxon>
    </lineage>
</organism>
<dbReference type="PANTHER" id="PTHR38600:SF2">
    <property type="entry name" value="SLL0088 PROTEIN"/>
    <property type="match status" value="1"/>
</dbReference>
<accession>A0ABZ2HYV0</accession>
<proteinExistence type="predicted"/>
<name>A0ABZ2HYV0_9HYPH</name>
<dbReference type="CDD" id="cd00090">
    <property type="entry name" value="HTH_ARSR"/>
    <property type="match status" value="1"/>
</dbReference>
<dbReference type="SUPFAM" id="SSF46785">
    <property type="entry name" value="Winged helix' DNA-binding domain"/>
    <property type="match status" value="1"/>
</dbReference>
<feature type="domain" description="HTH arsR-type" evidence="1">
    <location>
        <begin position="1"/>
        <end position="93"/>
    </location>
</feature>
<dbReference type="NCBIfam" id="NF033788">
    <property type="entry name" value="HTH_metalloreg"/>
    <property type="match status" value="1"/>
</dbReference>
<keyword evidence="3" id="KW-1185">Reference proteome</keyword>
<protein>
    <submittedName>
        <fullName evidence="2">Metalloregulator ArsR/SmtB family transcription factor</fullName>
    </submittedName>
</protein>
<dbReference type="SMART" id="SM00418">
    <property type="entry name" value="HTH_ARSR"/>
    <property type="match status" value="1"/>
</dbReference>
<evidence type="ECO:0000313" key="3">
    <source>
        <dbReference type="Proteomes" id="UP001369958"/>
    </source>
</evidence>
<dbReference type="InterPro" id="IPR001845">
    <property type="entry name" value="HTH_ArsR_DNA-bd_dom"/>
</dbReference>
<reference evidence="2 3" key="1">
    <citation type="submission" date="2024-02" db="EMBL/GenBank/DDBJ databases">
        <title>Complete genome sequence of Pelagibacterium nitratireducens ZH15.</title>
        <authorList>
            <person name="Zhao L.H."/>
        </authorList>
    </citation>
    <scope>NUCLEOTIDE SEQUENCE [LARGE SCALE GENOMIC DNA]</scope>
    <source>
        <strain evidence="2 3">ZH15</strain>
    </source>
</reference>
<sequence>MSATDPLSQVFGALADPTRRAILARLSSGEASVGELAAPHEMSLAAVSKHIKVLENAGLISRKKDAQYSYCTLVASPLKDLHGWLGAYRKFWDENLDQFETYLAELQRGDPKSKQ</sequence>
<dbReference type="PROSITE" id="PS50987">
    <property type="entry name" value="HTH_ARSR_2"/>
    <property type="match status" value="1"/>
</dbReference>
<dbReference type="RefSeq" id="WP_338608002.1">
    <property type="nucleotide sequence ID" value="NZ_CP146275.1"/>
</dbReference>
<dbReference type="InterPro" id="IPR011991">
    <property type="entry name" value="ArsR-like_HTH"/>
</dbReference>
<evidence type="ECO:0000313" key="2">
    <source>
        <dbReference type="EMBL" id="WWT32580.1"/>
    </source>
</evidence>
<dbReference type="PRINTS" id="PR00778">
    <property type="entry name" value="HTHARSR"/>
</dbReference>
<dbReference type="EMBL" id="CP146275">
    <property type="protein sequence ID" value="WWT32580.1"/>
    <property type="molecule type" value="Genomic_DNA"/>
</dbReference>
<dbReference type="Pfam" id="PF12840">
    <property type="entry name" value="HTH_20"/>
    <property type="match status" value="1"/>
</dbReference>
<dbReference type="Proteomes" id="UP001369958">
    <property type="component" value="Chromosome"/>
</dbReference>
<evidence type="ECO:0000259" key="1">
    <source>
        <dbReference type="PROSITE" id="PS50987"/>
    </source>
</evidence>
<dbReference type="InterPro" id="IPR036390">
    <property type="entry name" value="WH_DNA-bd_sf"/>
</dbReference>